<name>A0A4Z2JED6_9TELE</name>
<accession>A0A4Z2JED6</accession>
<feature type="region of interest" description="Disordered" evidence="1">
    <location>
        <begin position="1"/>
        <end position="24"/>
    </location>
</feature>
<evidence type="ECO:0000256" key="1">
    <source>
        <dbReference type="SAM" id="MobiDB-lite"/>
    </source>
</evidence>
<organism evidence="2 3">
    <name type="scientific">Liparis tanakae</name>
    <name type="common">Tanaka's snailfish</name>
    <dbReference type="NCBI Taxonomy" id="230148"/>
    <lineage>
        <taxon>Eukaryota</taxon>
        <taxon>Metazoa</taxon>
        <taxon>Chordata</taxon>
        <taxon>Craniata</taxon>
        <taxon>Vertebrata</taxon>
        <taxon>Euteleostomi</taxon>
        <taxon>Actinopterygii</taxon>
        <taxon>Neopterygii</taxon>
        <taxon>Teleostei</taxon>
        <taxon>Neoteleostei</taxon>
        <taxon>Acanthomorphata</taxon>
        <taxon>Eupercaria</taxon>
        <taxon>Perciformes</taxon>
        <taxon>Cottioidei</taxon>
        <taxon>Cottales</taxon>
        <taxon>Liparidae</taxon>
        <taxon>Liparis</taxon>
    </lineage>
</organism>
<evidence type="ECO:0000313" key="3">
    <source>
        <dbReference type="Proteomes" id="UP000314294"/>
    </source>
</evidence>
<keyword evidence="3" id="KW-1185">Reference proteome</keyword>
<dbReference type="AlphaFoldDB" id="A0A4Z2JED6"/>
<gene>
    <name evidence="2" type="ORF">EYF80_001553</name>
</gene>
<sequence length="201" mass="21374">MELASAGTDQEGGEAPGPLGPKTRRLAVGKEALRTGISLARWGSFVVGAFKLAEAPGNHRPTPEPFGKKQDGTEMCEMPSSFIRVPIEVQYIRKGRGGEVRERAGQLCPPGESGMCPPRASRGPGVKVNKGAMRTASSNPLTNLFFRQRPTARQQELVSLSTSHALAYASIPPLPHAALSTFSCSVSRHEAKAPSPQFATV</sequence>
<proteinExistence type="predicted"/>
<dbReference type="EMBL" id="SRLO01000006">
    <property type="protein sequence ID" value="TNN88337.1"/>
    <property type="molecule type" value="Genomic_DNA"/>
</dbReference>
<dbReference type="Proteomes" id="UP000314294">
    <property type="component" value="Unassembled WGS sequence"/>
</dbReference>
<evidence type="ECO:0000313" key="2">
    <source>
        <dbReference type="EMBL" id="TNN88337.1"/>
    </source>
</evidence>
<reference evidence="2 3" key="1">
    <citation type="submission" date="2019-03" db="EMBL/GenBank/DDBJ databases">
        <title>First draft genome of Liparis tanakae, snailfish: a comprehensive survey of snailfish specific genes.</title>
        <authorList>
            <person name="Kim W."/>
            <person name="Song I."/>
            <person name="Jeong J.-H."/>
            <person name="Kim D."/>
            <person name="Kim S."/>
            <person name="Ryu S."/>
            <person name="Song J.Y."/>
            <person name="Lee S.K."/>
        </authorList>
    </citation>
    <scope>NUCLEOTIDE SEQUENCE [LARGE SCALE GENOMIC DNA]</scope>
    <source>
        <tissue evidence="2">Muscle</tissue>
    </source>
</reference>
<protein>
    <submittedName>
        <fullName evidence="2">Uncharacterized protein</fullName>
    </submittedName>
</protein>
<dbReference type="OrthoDB" id="10662570at2759"/>
<comment type="caution">
    <text evidence="2">The sequence shown here is derived from an EMBL/GenBank/DDBJ whole genome shotgun (WGS) entry which is preliminary data.</text>
</comment>